<organism evidence="2 3">
    <name type="scientific">Paenibacillus cineris</name>
    <dbReference type="NCBI Taxonomy" id="237530"/>
    <lineage>
        <taxon>Bacteria</taxon>
        <taxon>Bacillati</taxon>
        <taxon>Bacillota</taxon>
        <taxon>Bacilli</taxon>
        <taxon>Bacillales</taxon>
        <taxon>Paenibacillaceae</taxon>
        <taxon>Paenibacillus</taxon>
    </lineage>
</organism>
<dbReference type="InterPro" id="IPR020843">
    <property type="entry name" value="ER"/>
</dbReference>
<feature type="domain" description="Enoyl reductase (ER)" evidence="1">
    <location>
        <begin position="32"/>
        <end position="341"/>
    </location>
</feature>
<dbReference type="EMBL" id="BORU01000001">
    <property type="protein sequence ID" value="GIO52019.1"/>
    <property type="molecule type" value="Genomic_DNA"/>
</dbReference>
<accession>A0ABQ4L5Z1</accession>
<protein>
    <submittedName>
        <fullName evidence="2">NADPH:quinone reductase</fullName>
    </submittedName>
</protein>
<dbReference type="PANTHER" id="PTHR11695">
    <property type="entry name" value="ALCOHOL DEHYDROGENASE RELATED"/>
    <property type="match status" value="1"/>
</dbReference>
<keyword evidence="3" id="KW-1185">Reference proteome</keyword>
<dbReference type="InterPro" id="IPR050700">
    <property type="entry name" value="YIM1/Zinc_Alcohol_DH_Fams"/>
</dbReference>
<name>A0ABQ4L5Z1_9BACL</name>
<evidence type="ECO:0000259" key="1">
    <source>
        <dbReference type="SMART" id="SM00829"/>
    </source>
</evidence>
<dbReference type="Proteomes" id="UP000676601">
    <property type="component" value="Unassembled WGS sequence"/>
</dbReference>
<evidence type="ECO:0000313" key="3">
    <source>
        <dbReference type="Proteomes" id="UP000676601"/>
    </source>
</evidence>
<dbReference type="Pfam" id="PF13602">
    <property type="entry name" value="ADH_zinc_N_2"/>
    <property type="match status" value="1"/>
</dbReference>
<sequence>MVSAMKNEIETKEHQASLGTGTMRALVYETYGQPDVLRIEEVEIPKPKEHEVLIAVHAASVNSWDWDLLRGKPFVNRIGGLRKPRYRILGADIAGRVIAVGAAAKRFRPGDEVFGDISGCGWGGFAEYVCADEKALTLKPEGASFEQAAAIPQAAVLALQGLRDKGKLSKGCHVLINGAGGGVGTFGIQYAKLHGAVVTGVDRAEKLETLLSVGADHVVDYMNEDFTAGDKRYDLILDVVGNRSVFSIQRALQQGGTYVMVGGPFPRIFQTLLTAPWTAKLQKKNLGLLIHKPNHEDQLIWRSLVETGQVKPVIDRVYSLGDAAKAFEYFGQGRAIGKVVVRIDRGVPEK</sequence>
<reference evidence="2 3" key="1">
    <citation type="submission" date="2021-03" db="EMBL/GenBank/DDBJ databases">
        <title>Antimicrobial resistance genes in bacteria isolated from Japanese honey, and their potential for conferring macrolide and lincosamide resistance in the American foulbrood pathogen Paenibacillus larvae.</title>
        <authorList>
            <person name="Okamoto M."/>
            <person name="Kumagai M."/>
            <person name="Kanamori H."/>
            <person name="Takamatsu D."/>
        </authorList>
    </citation>
    <scope>NUCLEOTIDE SEQUENCE [LARGE SCALE GENOMIC DNA]</scope>
    <source>
        <strain evidence="2 3">J21TS7</strain>
    </source>
</reference>
<dbReference type="SMART" id="SM00829">
    <property type="entry name" value="PKS_ER"/>
    <property type="match status" value="1"/>
</dbReference>
<dbReference type="PANTHER" id="PTHR11695:SF294">
    <property type="entry name" value="RETICULON-4-INTERACTING PROTEIN 1, MITOCHONDRIAL"/>
    <property type="match status" value="1"/>
</dbReference>
<dbReference type="InterPro" id="IPR036291">
    <property type="entry name" value="NAD(P)-bd_dom_sf"/>
</dbReference>
<evidence type="ECO:0000313" key="2">
    <source>
        <dbReference type="EMBL" id="GIO52019.1"/>
    </source>
</evidence>
<comment type="caution">
    <text evidence="2">The sequence shown here is derived from an EMBL/GenBank/DDBJ whole genome shotgun (WGS) entry which is preliminary data.</text>
</comment>
<dbReference type="InterPro" id="IPR011032">
    <property type="entry name" value="GroES-like_sf"/>
</dbReference>
<dbReference type="SUPFAM" id="SSF51735">
    <property type="entry name" value="NAD(P)-binding Rossmann-fold domains"/>
    <property type="match status" value="1"/>
</dbReference>
<dbReference type="SUPFAM" id="SSF50129">
    <property type="entry name" value="GroES-like"/>
    <property type="match status" value="1"/>
</dbReference>
<dbReference type="Gene3D" id="3.90.180.10">
    <property type="entry name" value="Medium-chain alcohol dehydrogenases, catalytic domain"/>
    <property type="match status" value="1"/>
</dbReference>
<dbReference type="InterPro" id="IPR013154">
    <property type="entry name" value="ADH-like_N"/>
</dbReference>
<gene>
    <name evidence="2" type="ORF">J21TS7_03370</name>
</gene>
<proteinExistence type="predicted"/>
<dbReference type="CDD" id="cd08267">
    <property type="entry name" value="MDR1"/>
    <property type="match status" value="1"/>
</dbReference>
<dbReference type="Gene3D" id="3.40.50.720">
    <property type="entry name" value="NAD(P)-binding Rossmann-like Domain"/>
    <property type="match status" value="1"/>
</dbReference>
<dbReference type="Pfam" id="PF08240">
    <property type="entry name" value="ADH_N"/>
    <property type="match status" value="1"/>
</dbReference>